<evidence type="ECO:0000313" key="5">
    <source>
        <dbReference type="Proteomes" id="UP000076552"/>
    </source>
</evidence>
<evidence type="ECO:0000256" key="3">
    <source>
        <dbReference type="SAM" id="SignalP"/>
    </source>
</evidence>
<keyword evidence="2" id="KW-1133">Transmembrane helix</keyword>
<reference evidence="4 5" key="1">
    <citation type="submission" date="2015-06" db="EMBL/GenBank/DDBJ databases">
        <title>Survival trade-offs in plant roots during colonization by closely related pathogenic and mutualistic fungi.</title>
        <authorList>
            <person name="Hacquard S."/>
            <person name="Kracher B."/>
            <person name="Hiruma K."/>
            <person name="Weinman A."/>
            <person name="Muench P."/>
            <person name="Garrido Oter R."/>
            <person name="Ver Loren van Themaat E."/>
            <person name="Dallerey J.-F."/>
            <person name="Damm U."/>
            <person name="Henrissat B."/>
            <person name="Lespinet O."/>
            <person name="Thon M."/>
            <person name="Kemen E."/>
            <person name="McHardy A.C."/>
            <person name="Schulze-Lefert P."/>
            <person name="O'Connell R.J."/>
        </authorList>
    </citation>
    <scope>NUCLEOTIDE SEQUENCE [LARGE SCALE GENOMIC DNA]</scope>
    <source>
        <strain evidence="4 5">0861</strain>
    </source>
</reference>
<sequence>MRLLVVALLGILYPICARSENRFRRPPGPGPTGDYRDNPVYTLGDKIDLQWEMNLESMDLVLWQQQPNGSMKPAYARLAANSKAKSLVWTVGYDGFPSHHDPDISPVYFLQLFRAGETAGSATSHYFNITGPAGTTSTRSTRTATLPRKTSSSTTTTPAASTTPATPTAPASSTALAVEPAIATSTSTPAPTPTPSASPASPAAPVAQLPGGAVAGIAAGAALGALALLVFAALMIRRHVRKQKTVAHTHGDIVMYAERQLREKGAVPWRSPPPPHWKTGGPVESHEAFEVEAPEARYEMAAGPVAAERNSVRSWSAGSRSRLW</sequence>
<dbReference type="Proteomes" id="UP000076552">
    <property type="component" value="Unassembled WGS sequence"/>
</dbReference>
<accession>A0A166LF51</accession>
<dbReference type="AlphaFoldDB" id="A0A166LF51"/>
<dbReference type="EMBL" id="LFIV01000372">
    <property type="protein sequence ID" value="KZL63450.1"/>
    <property type="molecule type" value="Genomic_DNA"/>
</dbReference>
<protein>
    <submittedName>
        <fullName evidence="4">Uncharacterized protein</fullName>
    </submittedName>
</protein>
<feature type="chain" id="PRO_5007876803" evidence="3">
    <location>
        <begin position="18"/>
        <end position="324"/>
    </location>
</feature>
<feature type="compositionally biased region" description="Low complexity" evidence="1">
    <location>
        <begin position="130"/>
        <end position="189"/>
    </location>
</feature>
<keyword evidence="5" id="KW-1185">Reference proteome</keyword>
<evidence type="ECO:0000256" key="1">
    <source>
        <dbReference type="SAM" id="MobiDB-lite"/>
    </source>
</evidence>
<feature type="region of interest" description="Disordered" evidence="1">
    <location>
        <begin position="126"/>
        <end position="205"/>
    </location>
</feature>
<keyword evidence="2" id="KW-0812">Transmembrane</keyword>
<evidence type="ECO:0000256" key="2">
    <source>
        <dbReference type="SAM" id="Phobius"/>
    </source>
</evidence>
<organism evidence="4 5">
    <name type="scientific">Colletotrichum tofieldiae</name>
    <dbReference type="NCBI Taxonomy" id="708197"/>
    <lineage>
        <taxon>Eukaryota</taxon>
        <taxon>Fungi</taxon>
        <taxon>Dikarya</taxon>
        <taxon>Ascomycota</taxon>
        <taxon>Pezizomycotina</taxon>
        <taxon>Sordariomycetes</taxon>
        <taxon>Hypocreomycetidae</taxon>
        <taxon>Glomerellales</taxon>
        <taxon>Glomerellaceae</taxon>
        <taxon>Colletotrichum</taxon>
        <taxon>Colletotrichum spaethianum species complex</taxon>
    </lineage>
</organism>
<evidence type="ECO:0000313" key="4">
    <source>
        <dbReference type="EMBL" id="KZL63450.1"/>
    </source>
</evidence>
<name>A0A166LF51_9PEZI</name>
<comment type="caution">
    <text evidence="4">The sequence shown here is derived from an EMBL/GenBank/DDBJ whole genome shotgun (WGS) entry which is preliminary data.</text>
</comment>
<feature type="transmembrane region" description="Helical" evidence="2">
    <location>
        <begin position="213"/>
        <end position="236"/>
    </location>
</feature>
<feature type="signal peptide" evidence="3">
    <location>
        <begin position="1"/>
        <end position="17"/>
    </location>
</feature>
<keyword evidence="2" id="KW-0472">Membrane</keyword>
<gene>
    <name evidence="4" type="ORF">CT0861_10639</name>
</gene>
<dbReference type="STRING" id="708197.A0A166LF51"/>
<feature type="non-terminal residue" evidence="4">
    <location>
        <position position="324"/>
    </location>
</feature>
<keyword evidence="3" id="KW-0732">Signal</keyword>
<proteinExistence type="predicted"/>